<dbReference type="InParanoid" id="D8LVS5"/>
<dbReference type="EMBL" id="FN668638">
    <property type="protein sequence ID" value="CBK19914.2"/>
    <property type="molecule type" value="Genomic_DNA"/>
</dbReference>
<sequence length="485" mass="53785">MENLGKKSVDQPDARSADCLGSGAIISTSTENEQDCGISSFCVNEGSVESASNVFMEDSNSANSVDDSYLSSSNVNYSEFDEFPLESMLSLDHTKEDNLSEIGDLRDALSVVYYQYLSMRLKLQGVCDNLKCHASESEVVQSAVAEIEDILHAPSVLPSAIFPETQSDFSPLPKTENNSPPSPPASAAPPSSVPIESEITSESSMQEAVDDLERAVTYNGVLVDSLKDLQLLSSSYEDDLRQRLQILYTNNVLLTSIIDSNNTHTFEMSSLLSQKSSEVLSLQDELAETRSELTSLSAQFSKTSEDEVESRRKIAWLEELTNSLRLEVDSSSKQCEEDNQKRIDALTKTNLSLQQEIRRLRAGVLISTAAGEFSSANPNAIIACIQGLTSRVALAEAKVETAERRYRVNKLREEETAVGKLRNELQVAHRCLSEKESLLREYKVKLGKMKQNEASYKKIVSELRVRLQQRQSELKEIYAFLQGQV</sequence>
<feature type="coiled-coil region" evidence="1">
    <location>
        <begin position="343"/>
        <end position="405"/>
    </location>
</feature>
<organism evidence="3">
    <name type="scientific">Blastocystis hominis</name>
    <dbReference type="NCBI Taxonomy" id="12968"/>
    <lineage>
        <taxon>Eukaryota</taxon>
        <taxon>Sar</taxon>
        <taxon>Stramenopiles</taxon>
        <taxon>Bigyra</taxon>
        <taxon>Opalozoa</taxon>
        <taxon>Opalinata</taxon>
        <taxon>Blastocystidae</taxon>
        <taxon>Blastocystis</taxon>
    </lineage>
</organism>
<proteinExistence type="predicted"/>
<keyword evidence="4" id="KW-1185">Reference proteome</keyword>
<dbReference type="RefSeq" id="XP_012893962.1">
    <property type="nucleotide sequence ID" value="XM_013038508.1"/>
</dbReference>
<protein>
    <submittedName>
        <fullName evidence="3">Uncharacterized protein</fullName>
    </submittedName>
</protein>
<feature type="region of interest" description="Disordered" evidence="2">
    <location>
        <begin position="167"/>
        <end position="207"/>
    </location>
</feature>
<dbReference type="GeneID" id="24917634"/>
<feature type="coiled-coil region" evidence="1">
    <location>
        <begin position="272"/>
        <end position="299"/>
    </location>
</feature>
<evidence type="ECO:0000256" key="2">
    <source>
        <dbReference type="SAM" id="MobiDB-lite"/>
    </source>
</evidence>
<dbReference type="Proteomes" id="UP000008312">
    <property type="component" value="Unassembled WGS sequence"/>
</dbReference>
<reference evidence="3" key="1">
    <citation type="submission" date="2010-02" db="EMBL/GenBank/DDBJ databases">
        <title>Sequencing and annotation of the Blastocystis hominis genome.</title>
        <authorList>
            <person name="Wincker P."/>
        </authorList>
    </citation>
    <scope>NUCLEOTIDE SEQUENCE</scope>
    <source>
        <strain evidence="3">Singapore isolate B</strain>
    </source>
</reference>
<dbReference type="AlphaFoldDB" id="D8LVS5"/>
<evidence type="ECO:0000313" key="3">
    <source>
        <dbReference type="EMBL" id="CBK19914.2"/>
    </source>
</evidence>
<name>D8LVS5_BLAHO</name>
<keyword evidence="1" id="KW-0175">Coiled coil</keyword>
<feature type="compositionally biased region" description="Low complexity" evidence="2">
    <location>
        <begin position="188"/>
        <end position="204"/>
    </location>
</feature>
<evidence type="ECO:0000313" key="4">
    <source>
        <dbReference type="Proteomes" id="UP000008312"/>
    </source>
</evidence>
<accession>D8LVS5</accession>
<gene>
    <name evidence="3" type="ORF">GSBLH_T00000321001</name>
</gene>
<evidence type="ECO:0000256" key="1">
    <source>
        <dbReference type="SAM" id="Coils"/>
    </source>
</evidence>